<dbReference type="EMBL" id="BMAW01076866">
    <property type="protein sequence ID" value="GFU03484.1"/>
    <property type="molecule type" value="Genomic_DNA"/>
</dbReference>
<organism evidence="2 3">
    <name type="scientific">Nephila pilipes</name>
    <name type="common">Giant wood spider</name>
    <name type="synonym">Nephila maculata</name>
    <dbReference type="NCBI Taxonomy" id="299642"/>
    <lineage>
        <taxon>Eukaryota</taxon>
        <taxon>Metazoa</taxon>
        <taxon>Ecdysozoa</taxon>
        <taxon>Arthropoda</taxon>
        <taxon>Chelicerata</taxon>
        <taxon>Arachnida</taxon>
        <taxon>Araneae</taxon>
        <taxon>Araneomorphae</taxon>
        <taxon>Entelegynae</taxon>
        <taxon>Araneoidea</taxon>
        <taxon>Nephilidae</taxon>
        <taxon>Nephila</taxon>
    </lineage>
</organism>
<sequence length="90" mass="10122">MTTPSKPSYPNIETQKQDNSNWYDCEEHVLDTQSFSRIPVSPQSESQEFRSGDLGGQVMTNARLITLRLGNIDAEHPSPDVRYAVPHHPA</sequence>
<reference evidence="2" key="1">
    <citation type="submission" date="2020-08" db="EMBL/GenBank/DDBJ databases">
        <title>Multicomponent nature underlies the extraordinary mechanical properties of spider dragline silk.</title>
        <authorList>
            <person name="Kono N."/>
            <person name="Nakamura H."/>
            <person name="Mori M."/>
            <person name="Yoshida Y."/>
            <person name="Ohtoshi R."/>
            <person name="Malay A.D."/>
            <person name="Moran D.A.P."/>
            <person name="Tomita M."/>
            <person name="Numata K."/>
            <person name="Arakawa K."/>
        </authorList>
    </citation>
    <scope>NUCLEOTIDE SEQUENCE</scope>
</reference>
<evidence type="ECO:0000256" key="1">
    <source>
        <dbReference type="SAM" id="MobiDB-lite"/>
    </source>
</evidence>
<feature type="region of interest" description="Disordered" evidence="1">
    <location>
        <begin position="1"/>
        <end position="22"/>
    </location>
</feature>
<dbReference type="AlphaFoldDB" id="A0A8X6Q9S6"/>
<gene>
    <name evidence="2" type="ORF">NPIL_37931</name>
</gene>
<evidence type="ECO:0000313" key="2">
    <source>
        <dbReference type="EMBL" id="GFU03484.1"/>
    </source>
</evidence>
<protein>
    <submittedName>
        <fullName evidence="2">Uncharacterized protein</fullName>
    </submittedName>
</protein>
<keyword evidence="3" id="KW-1185">Reference proteome</keyword>
<accession>A0A8X6Q9S6</accession>
<evidence type="ECO:0000313" key="3">
    <source>
        <dbReference type="Proteomes" id="UP000887013"/>
    </source>
</evidence>
<proteinExistence type="predicted"/>
<comment type="caution">
    <text evidence="2">The sequence shown here is derived from an EMBL/GenBank/DDBJ whole genome shotgun (WGS) entry which is preliminary data.</text>
</comment>
<dbReference type="Proteomes" id="UP000887013">
    <property type="component" value="Unassembled WGS sequence"/>
</dbReference>
<name>A0A8X6Q9S6_NEPPI</name>